<proteinExistence type="predicted"/>
<sequence length="309" mass="35729">MNKLEHKICLMCNERFPSINLILGMCRYCYGDKNEIKKFSHANNMDPGDVPEELKDLTEIEEMLIAQTFPIISVYYLCRGQYAYSGNVINFPQDIGEFVSHLPQYPSTLDTLIKSTLLADQYYADIIIDDNVLRMLPDEGSIDDLLPQIRDAENRIHHVNYKLRDANRLDSETDNTIIRNFIPAPFPLCSENHVIDDALAHMQSEPGPVIWPNINDTAINKFNTPGYIARTFPTLYLTGSANLQAEHIRDVKPAEYFQHLLKYKDRRFAHHPRWRYFALNSQMCWHALHGDWKTIGIGMNGNTEDFVTF</sequence>
<dbReference type="AlphaFoldDB" id="A0A2N1MF69"/>
<accession>A0A2N1MF69</accession>
<protein>
    <recommendedName>
        <fullName evidence="1">DUF6570 domain-containing protein</fullName>
    </recommendedName>
</protein>
<evidence type="ECO:0000259" key="1">
    <source>
        <dbReference type="Pfam" id="PF20209"/>
    </source>
</evidence>
<dbReference type="VEuPathDB" id="FungiDB:RhiirA1_332675"/>
<dbReference type="VEuPathDB" id="FungiDB:FUN_015830"/>
<comment type="caution">
    <text evidence="2">The sequence shown here is derived from an EMBL/GenBank/DDBJ whole genome shotgun (WGS) entry which is preliminary data.</text>
</comment>
<dbReference type="Proteomes" id="UP000233469">
    <property type="component" value="Unassembled WGS sequence"/>
</dbReference>
<name>A0A2N1MF69_9GLOM</name>
<reference evidence="2 3" key="2">
    <citation type="submission" date="2017-10" db="EMBL/GenBank/DDBJ databases">
        <title>Extensive intraspecific genome diversity in a model arbuscular mycorrhizal fungus.</title>
        <authorList>
            <person name="Chen E.C.H."/>
            <person name="Morin E."/>
            <person name="Baudet D."/>
            <person name="Noel J."/>
            <person name="Ndikumana S."/>
            <person name="Charron P."/>
            <person name="St-Onge C."/>
            <person name="Giorgi J."/>
            <person name="Grigoriev I.V."/>
            <person name="Roux C."/>
            <person name="Martin F.M."/>
            <person name="Corradi N."/>
        </authorList>
    </citation>
    <scope>NUCLEOTIDE SEQUENCE [LARGE SCALE GENOMIC DNA]</scope>
    <source>
        <strain evidence="2 3">C2</strain>
    </source>
</reference>
<dbReference type="InterPro" id="IPR046700">
    <property type="entry name" value="DUF6570"/>
</dbReference>
<organism evidence="2 3">
    <name type="scientific">Rhizophagus irregularis</name>
    <dbReference type="NCBI Taxonomy" id="588596"/>
    <lineage>
        <taxon>Eukaryota</taxon>
        <taxon>Fungi</taxon>
        <taxon>Fungi incertae sedis</taxon>
        <taxon>Mucoromycota</taxon>
        <taxon>Glomeromycotina</taxon>
        <taxon>Glomeromycetes</taxon>
        <taxon>Glomerales</taxon>
        <taxon>Glomeraceae</taxon>
        <taxon>Rhizophagus</taxon>
    </lineage>
</organism>
<evidence type="ECO:0000313" key="2">
    <source>
        <dbReference type="EMBL" id="PKK60286.1"/>
    </source>
</evidence>
<reference evidence="2 3" key="1">
    <citation type="submission" date="2016-04" db="EMBL/GenBank/DDBJ databases">
        <title>Genome analyses suggest a sexual origin of heterokaryosis in a supposedly ancient asexual fungus.</title>
        <authorList>
            <person name="Ropars J."/>
            <person name="Sedzielewska K."/>
            <person name="Noel J."/>
            <person name="Charron P."/>
            <person name="Farinelli L."/>
            <person name="Marton T."/>
            <person name="Kruger M."/>
            <person name="Pelin A."/>
            <person name="Brachmann A."/>
            <person name="Corradi N."/>
        </authorList>
    </citation>
    <scope>NUCLEOTIDE SEQUENCE [LARGE SCALE GENOMIC DNA]</scope>
    <source>
        <strain evidence="2 3">C2</strain>
    </source>
</reference>
<evidence type="ECO:0000313" key="3">
    <source>
        <dbReference type="Proteomes" id="UP000233469"/>
    </source>
</evidence>
<dbReference type="EMBL" id="LLXL01002650">
    <property type="protein sequence ID" value="PKK60286.1"/>
    <property type="molecule type" value="Genomic_DNA"/>
</dbReference>
<dbReference type="Pfam" id="PF20209">
    <property type="entry name" value="DUF6570"/>
    <property type="match status" value="1"/>
</dbReference>
<dbReference type="VEuPathDB" id="FungiDB:RhiirFUN_021748"/>
<feature type="domain" description="DUF6570" evidence="1">
    <location>
        <begin position="33"/>
        <end position="117"/>
    </location>
</feature>
<gene>
    <name evidence="2" type="ORF">RhiirC2_793548</name>
</gene>
<dbReference type="VEuPathDB" id="FungiDB:RhiirA1_473305"/>